<keyword evidence="2" id="KW-1185">Reference proteome</keyword>
<sequence length="225" mass="26147">MKKTNQLVVMLSIVMIGFLSSCKQDCEKCPKVFTPPEGTYCYEYVGRPPTTLKYKKIVKMLRQYDKTRKRILKRGLGFEDTRVNFYTFQELKDYFAYIEKLSIEKEIPITGVSFISAAYPKNYKPDTIQSNYQTLIYIPTTDIDGKNVAIDLVQSKKDSIVTFKEMLVKYGYNWRYNSKEDYESSLKYDSEEDKEEENKLIMKILEINADVDSGAGNKGLPQPPF</sequence>
<evidence type="ECO:0000313" key="2">
    <source>
        <dbReference type="Proteomes" id="UP000323136"/>
    </source>
</evidence>
<dbReference type="Proteomes" id="UP000323136">
    <property type="component" value="Unassembled WGS sequence"/>
</dbReference>
<proteinExistence type="predicted"/>
<dbReference type="RefSeq" id="WP_148868795.1">
    <property type="nucleotide sequence ID" value="NZ_VNIA01000001.1"/>
</dbReference>
<name>A0A5S5E005_9FLAO</name>
<comment type="caution">
    <text evidence="1">The sequence shown here is derived from an EMBL/GenBank/DDBJ whole genome shotgun (WGS) entry which is preliminary data.</text>
</comment>
<accession>A0A5S5E005</accession>
<evidence type="ECO:0008006" key="3">
    <source>
        <dbReference type="Google" id="ProtNLM"/>
    </source>
</evidence>
<dbReference type="EMBL" id="VNIA01000001">
    <property type="protein sequence ID" value="TYQ00100.1"/>
    <property type="molecule type" value="Genomic_DNA"/>
</dbReference>
<dbReference type="PROSITE" id="PS51257">
    <property type="entry name" value="PROKAR_LIPOPROTEIN"/>
    <property type="match status" value="1"/>
</dbReference>
<gene>
    <name evidence="1" type="ORF">C7447_101709</name>
</gene>
<organism evidence="1 2">
    <name type="scientific">Tenacibaculum adriaticum</name>
    <dbReference type="NCBI Taxonomy" id="413713"/>
    <lineage>
        <taxon>Bacteria</taxon>
        <taxon>Pseudomonadati</taxon>
        <taxon>Bacteroidota</taxon>
        <taxon>Flavobacteriia</taxon>
        <taxon>Flavobacteriales</taxon>
        <taxon>Flavobacteriaceae</taxon>
        <taxon>Tenacibaculum</taxon>
    </lineage>
</organism>
<evidence type="ECO:0000313" key="1">
    <source>
        <dbReference type="EMBL" id="TYQ00100.1"/>
    </source>
</evidence>
<reference evidence="1 2" key="1">
    <citation type="submission" date="2019-07" db="EMBL/GenBank/DDBJ databases">
        <title>Genomic Encyclopedia of Type Strains, Phase IV (KMG-IV): sequencing the most valuable type-strain genomes for metagenomic binning, comparative biology and taxonomic classification.</title>
        <authorList>
            <person name="Goeker M."/>
        </authorList>
    </citation>
    <scope>NUCLEOTIDE SEQUENCE [LARGE SCALE GENOMIC DNA]</scope>
    <source>
        <strain evidence="1 2">DSM 18961</strain>
    </source>
</reference>
<protein>
    <recommendedName>
        <fullName evidence="3">Lipoprotein</fullName>
    </recommendedName>
</protein>
<dbReference type="AlphaFoldDB" id="A0A5S5E005"/>
<dbReference type="OrthoDB" id="1201629at2"/>